<comment type="caution">
    <text evidence="2">The sequence shown here is derived from an EMBL/GenBank/DDBJ whole genome shotgun (WGS) entry which is preliminary data.</text>
</comment>
<feature type="compositionally biased region" description="Low complexity" evidence="1">
    <location>
        <begin position="151"/>
        <end position="160"/>
    </location>
</feature>
<accession>A0AAW1NWT3</accession>
<gene>
    <name evidence="2" type="ORF">WJX73_004379</name>
</gene>
<protein>
    <submittedName>
        <fullName evidence="2">Uncharacterized protein</fullName>
    </submittedName>
</protein>
<dbReference type="AlphaFoldDB" id="A0AAW1NWT3"/>
<feature type="region of interest" description="Disordered" evidence="1">
    <location>
        <begin position="1"/>
        <end position="36"/>
    </location>
</feature>
<sequence>MATNESSKKDSEPTLVQKAWEGETAEADRDELTTNDFSAAATQLQETAAGALQYVKESLLPAGGEQPANSRAETDPEVKEFREAAAEAVDSMKKSVEPKETAQQEPSLYDKAAGAAETAKEKALPTAKATGPKEGDSTQSFSAAAGEVKDSVANAASSVADRFTANPSGANKGKTSDVEHSKQGGLLSGILPKSNKGESRDGKSLGDKASEQYDRTKGSAQETEDKIAEQITPTTQEQADVSAGYIPSGTAQQK</sequence>
<evidence type="ECO:0000313" key="3">
    <source>
        <dbReference type="Proteomes" id="UP001465755"/>
    </source>
</evidence>
<evidence type="ECO:0000256" key="1">
    <source>
        <dbReference type="SAM" id="MobiDB-lite"/>
    </source>
</evidence>
<dbReference type="EMBL" id="JALJOQ010000130">
    <property type="protein sequence ID" value="KAK9795221.1"/>
    <property type="molecule type" value="Genomic_DNA"/>
</dbReference>
<organism evidence="2 3">
    <name type="scientific">Symbiochloris irregularis</name>
    <dbReference type="NCBI Taxonomy" id="706552"/>
    <lineage>
        <taxon>Eukaryota</taxon>
        <taxon>Viridiplantae</taxon>
        <taxon>Chlorophyta</taxon>
        <taxon>core chlorophytes</taxon>
        <taxon>Trebouxiophyceae</taxon>
        <taxon>Trebouxiales</taxon>
        <taxon>Trebouxiaceae</taxon>
        <taxon>Symbiochloris</taxon>
    </lineage>
</organism>
<evidence type="ECO:0000313" key="2">
    <source>
        <dbReference type="EMBL" id="KAK9795221.1"/>
    </source>
</evidence>
<proteinExistence type="predicted"/>
<dbReference type="Proteomes" id="UP001465755">
    <property type="component" value="Unassembled WGS sequence"/>
</dbReference>
<feature type="region of interest" description="Disordered" evidence="1">
    <location>
        <begin position="60"/>
        <end position="79"/>
    </location>
</feature>
<keyword evidence="3" id="KW-1185">Reference proteome</keyword>
<feature type="compositionally biased region" description="Basic and acidic residues" evidence="1">
    <location>
        <begin position="195"/>
        <end position="228"/>
    </location>
</feature>
<feature type="region of interest" description="Disordered" evidence="1">
    <location>
        <begin position="85"/>
        <end position="254"/>
    </location>
</feature>
<feature type="compositionally biased region" description="Basic and acidic residues" evidence="1">
    <location>
        <begin position="85"/>
        <end position="102"/>
    </location>
</feature>
<feature type="compositionally biased region" description="Basic and acidic residues" evidence="1">
    <location>
        <begin position="1"/>
        <end position="12"/>
    </location>
</feature>
<name>A0AAW1NWT3_9CHLO</name>
<reference evidence="2 3" key="1">
    <citation type="journal article" date="2024" name="Nat. Commun.">
        <title>Phylogenomics reveals the evolutionary origins of lichenization in chlorophyte algae.</title>
        <authorList>
            <person name="Puginier C."/>
            <person name="Libourel C."/>
            <person name="Otte J."/>
            <person name="Skaloud P."/>
            <person name="Haon M."/>
            <person name="Grisel S."/>
            <person name="Petersen M."/>
            <person name="Berrin J.G."/>
            <person name="Delaux P.M."/>
            <person name="Dal Grande F."/>
            <person name="Keller J."/>
        </authorList>
    </citation>
    <scope>NUCLEOTIDE SEQUENCE [LARGE SCALE GENOMIC DNA]</scope>
    <source>
        <strain evidence="2 3">SAG 2036</strain>
    </source>
</reference>